<gene>
    <name evidence="2" type="ORF">SAMN04488542_10582</name>
</gene>
<organism evidence="2 3">
    <name type="scientific">Fontibacillus panacisegetis</name>
    <dbReference type="NCBI Taxonomy" id="670482"/>
    <lineage>
        <taxon>Bacteria</taxon>
        <taxon>Bacillati</taxon>
        <taxon>Bacillota</taxon>
        <taxon>Bacilli</taxon>
        <taxon>Bacillales</taxon>
        <taxon>Paenibacillaceae</taxon>
        <taxon>Fontibacillus</taxon>
    </lineage>
</organism>
<dbReference type="OrthoDB" id="5149141at2"/>
<dbReference type="Pfam" id="PF08357">
    <property type="entry name" value="SEFIR"/>
    <property type="match status" value="1"/>
</dbReference>
<evidence type="ECO:0000259" key="1">
    <source>
        <dbReference type="PROSITE" id="PS51534"/>
    </source>
</evidence>
<dbReference type="STRING" id="670482.SAMN04488542_10582"/>
<sequence length="53" mass="6196">MVASPNNNPPTVFISYSWTSPEHEQWLYDLAERLMASDGVNVKLDKWGFKRRI</sequence>
<dbReference type="PROSITE" id="PS51534">
    <property type="entry name" value="SEFIR"/>
    <property type="match status" value="1"/>
</dbReference>
<feature type="domain" description="SEFIR" evidence="1">
    <location>
        <begin position="9"/>
        <end position="53"/>
    </location>
</feature>
<proteinExistence type="predicted"/>
<keyword evidence="3" id="KW-1185">Reference proteome</keyword>
<accession>A0A1G7HXY3</accession>
<name>A0A1G7HXY3_9BACL</name>
<dbReference type="AlphaFoldDB" id="A0A1G7HXY3"/>
<reference evidence="2 3" key="1">
    <citation type="submission" date="2016-10" db="EMBL/GenBank/DDBJ databases">
        <authorList>
            <person name="de Groot N.N."/>
        </authorList>
    </citation>
    <scope>NUCLEOTIDE SEQUENCE [LARGE SCALE GENOMIC DNA]</scope>
    <source>
        <strain evidence="2 3">DSM 28129</strain>
    </source>
</reference>
<protein>
    <submittedName>
        <fullName evidence="2">SEFIR domain-containing protein</fullName>
    </submittedName>
</protein>
<dbReference type="InterPro" id="IPR013568">
    <property type="entry name" value="SEFIR_dom"/>
</dbReference>
<evidence type="ECO:0000313" key="3">
    <source>
        <dbReference type="Proteomes" id="UP000198972"/>
    </source>
</evidence>
<evidence type="ECO:0000313" key="2">
    <source>
        <dbReference type="EMBL" id="SDF05407.1"/>
    </source>
</evidence>
<dbReference type="Proteomes" id="UP000198972">
    <property type="component" value="Unassembled WGS sequence"/>
</dbReference>
<dbReference type="RefSeq" id="WP_091227733.1">
    <property type="nucleotide sequence ID" value="NZ_FNBG01000005.1"/>
</dbReference>
<dbReference type="EMBL" id="FNBG01000005">
    <property type="protein sequence ID" value="SDF05407.1"/>
    <property type="molecule type" value="Genomic_DNA"/>
</dbReference>